<keyword evidence="1" id="KW-1133">Transmembrane helix</keyword>
<organism evidence="2 3">
    <name type="scientific">Acinetobacter lactucae</name>
    <dbReference type="NCBI Taxonomy" id="1785128"/>
    <lineage>
        <taxon>Bacteria</taxon>
        <taxon>Pseudomonadati</taxon>
        <taxon>Pseudomonadota</taxon>
        <taxon>Gammaproteobacteria</taxon>
        <taxon>Moraxellales</taxon>
        <taxon>Moraxellaceae</taxon>
        <taxon>Acinetobacter</taxon>
        <taxon>Acinetobacter calcoaceticus/baumannii complex</taxon>
    </lineage>
</organism>
<reference evidence="2" key="1">
    <citation type="submission" date="2022-12" db="EMBL/GenBank/DDBJ databases">
        <title>Acinetobacter lactucae: Emerging opportunistic pathogenic species of genus Acinetobacter isolated from immunocompromised patients in clinical settings of India.</title>
        <authorList>
            <person name="Amar A.K."/>
            <person name="Sawant A.R."/>
            <person name="Meera M."/>
            <person name="Tomar A."/>
            <person name="Sistla S."/>
            <person name="Prashanth K."/>
        </authorList>
    </citation>
    <scope>NUCLEOTIDE SEQUENCE</scope>
    <source>
        <strain evidence="2">PKAL1828C</strain>
    </source>
</reference>
<dbReference type="Proteomes" id="UP001150055">
    <property type="component" value="Unassembled WGS sequence"/>
</dbReference>
<proteinExistence type="predicted"/>
<sequence length="53" mass="5892">MKVSQVAVFNIALFLAFSAGTFLSLKYRTTTLNPVSESMAYQAQFQNNNEGNK</sequence>
<protein>
    <submittedName>
        <fullName evidence="2">Uncharacterized protein</fullName>
    </submittedName>
</protein>
<dbReference type="EMBL" id="JALNTG010000030">
    <property type="protein sequence ID" value="MDD9320311.1"/>
    <property type="molecule type" value="Genomic_DNA"/>
</dbReference>
<accession>A0AB35K475</accession>
<dbReference type="RefSeq" id="WP_274579077.1">
    <property type="nucleotide sequence ID" value="NZ_JALNTG010000030.1"/>
</dbReference>
<comment type="caution">
    <text evidence="2">The sequence shown here is derived from an EMBL/GenBank/DDBJ whole genome shotgun (WGS) entry which is preliminary data.</text>
</comment>
<gene>
    <name evidence="2" type="ORF">M0O54_09300</name>
</gene>
<evidence type="ECO:0000313" key="3">
    <source>
        <dbReference type="Proteomes" id="UP001150055"/>
    </source>
</evidence>
<evidence type="ECO:0000256" key="1">
    <source>
        <dbReference type="SAM" id="Phobius"/>
    </source>
</evidence>
<keyword evidence="1" id="KW-0472">Membrane</keyword>
<feature type="transmembrane region" description="Helical" evidence="1">
    <location>
        <begin position="6"/>
        <end position="25"/>
    </location>
</feature>
<evidence type="ECO:0000313" key="2">
    <source>
        <dbReference type="EMBL" id="MDD9320311.1"/>
    </source>
</evidence>
<keyword evidence="1" id="KW-0812">Transmembrane</keyword>
<name>A0AB35K475_9GAMM</name>
<dbReference type="AlphaFoldDB" id="A0AB35K475"/>